<sequence length="150" mass="15405">MSCQSNGESGKVSSPRDMSILVDESLLCQGLGLNDELQRVLAKHESIASGTSVQVEKPKSEPPQPLVNVDAPLIDAGDCKQSDQGSTSNASLGTQLLLPGPPSASIPSTTTKVDPKIDVLSGDDFSSPTTENVPTLVPVGGEPEPASPVS</sequence>
<dbReference type="InterPro" id="IPR044836">
    <property type="entry name" value="TOL_plant"/>
</dbReference>
<dbReference type="GO" id="GO:0043130">
    <property type="term" value="F:ubiquitin binding"/>
    <property type="evidence" value="ECO:0007669"/>
    <property type="project" value="InterPro"/>
</dbReference>
<gene>
    <name evidence="3" type="ORF">MTR67_036261</name>
</gene>
<evidence type="ECO:0000313" key="4">
    <source>
        <dbReference type="Proteomes" id="UP001234989"/>
    </source>
</evidence>
<protein>
    <submittedName>
        <fullName evidence="3">Uncharacterized protein</fullName>
    </submittedName>
</protein>
<dbReference type="GO" id="GO:0043328">
    <property type="term" value="P:protein transport to vacuole involved in ubiquitin-dependent protein catabolic process via the multivesicular body sorting pathway"/>
    <property type="evidence" value="ECO:0007669"/>
    <property type="project" value="InterPro"/>
</dbReference>
<dbReference type="Proteomes" id="UP001234989">
    <property type="component" value="Chromosome 8"/>
</dbReference>
<comment type="similarity">
    <text evidence="1">Belongs to the TOM1 family.</text>
</comment>
<name>A0AAF0UBY2_SOLVR</name>
<feature type="region of interest" description="Disordered" evidence="2">
    <location>
        <begin position="46"/>
        <end position="150"/>
    </location>
</feature>
<feature type="compositionally biased region" description="Polar residues" evidence="2">
    <location>
        <begin position="82"/>
        <end position="94"/>
    </location>
</feature>
<dbReference type="AlphaFoldDB" id="A0AAF0UBY2"/>
<evidence type="ECO:0000256" key="2">
    <source>
        <dbReference type="SAM" id="MobiDB-lite"/>
    </source>
</evidence>
<feature type="compositionally biased region" description="Polar residues" evidence="2">
    <location>
        <begin position="124"/>
        <end position="133"/>
    </location>
</feature>
<dbReference type="PANTHER" id="PTHR45898:SF4">
    <property type="entry name" value="TARGET OF MYB PROTEIN 1"/>
    <property type="match status" value="1"/>
</dbReference>
<evidence type="ECO:0000256" key="1">
    <source>
        <dbReference type="ARBA" id="ARBA00007708"/>
    </source>
</evidence>
<evidence type="ECO:0000313" key="3">
    <source>
        <dbReference type="EMBL" id="WMV42876.1"/>
    </source>
</evidence>
<accession>A0AAF0UBY2</accession>
<dbReference type="EMBL" id="CP133619">
    <property type="protein sequence ID" value="WMV42876.1"/>
    <property type="molecule type" value="Genomic_DNA"/>
</dbReference>
<dbReference type="PANTHER" id="PTHR45898">
    <property type="entry name" value="TOM1-LIKE PROTEIN"/>
    <property type="match status" value="1"/>
</dbReference>
<dbReference type="GO" id="GO:0035091">
    <property type="term" value="F:phosphatidylinositol binding"/>
    <property type="evidence" value="ECO:0007669"/>
    <property type="project" value="InterPro"/>
</dbReference>
<reference evidence="3" key="1">
    <citation type="submission" date="2023-08" db="EMBL/GenBank/DDBJ databases">
        <title>A de novo genome assembly of Solanum verrucosum Schlechtendal, a Mexican diploid species geographically isolated from the other diploid A-genome species in potato relatives.</title>
        <authorList>
            <person name="Hosaka K."/>
        </authorList>
    </citation>
    <scope>NUCLEOTIDE SEQUENCE</scope>
    <source>
        <tissue evidence="3">Young leaves</tissue>
    </source>
</reference>
<keyword evidence="4" id="KW-1185">Reference proteome</keyword>
<proteinExistence type="inferred from homology"/>
<dbReference type="SUPFAM" id="SSF89009">
    <property type="entry name" value="GAT-like domain"/>
    <property type="match status" value="1"/>
</dbReference>
<organism evidence="3 4">
    <name type="scientific">Solanum verrucosum</name>
    <dbReference type="NCBI Taxonomy" id="315347"/>
    <lineage>
        <taxon>Eukaryota</taxon>
        <taxon>Viridiplantae</taxon>
        <taxon>Streptophyta</taxon>
        <taxon>Embryophyta</taxon>
        <taxon>Tracheophyta</taxon>
        <taxon>Spermatophyta</taxon>
        <taxon>Magnoliopsida</taxon>
        <taxon>eudicotyledons</taxon>
        <taxon>Gunneridae</taxon>
        <taxon>Pentapetalae</taxon>
        <taxon>asterids</taxon>
        <taxon>lamiids</taxon>
        <taxon>Solanales</taxon>
        <taxon>Solanaceae</taxon>
        <taxon>Solanoideae</taxon>
        <taxon>Solaneae</taxon>
        <taxon>Solanum</taxon>
    </lineage>
</organism>